<dbReference type="PANTHER" id="PTHR42711:SF19">
    <property type="entry name" value="DOXORUBICIN RESISTANCE ATP-BINDING PROTEIN DRRA"/>
    <property type="match status" value="1"/>
</dbReference>
<evidence type="ECO:0000256" key="8">
    <source>
        <dbReference type="ARBA" id="ARBA00023251"/>
    </source>
</evidence>
<dbReference type="InterPro" id="IPR005894">
    <property type="entry name" value="DrrA"/>
</dbReference>
<dbReference type="InterPro" id="IPR027417">
    <property type="entry name" value="P-loop_NTPase"/>
</dbReference>
<evidence type="ECO:0000256" key="3">
    <source>
        <dbReference type="ARBA" id="ARBA00022475"/>
    </source>
</evidence>
<comment type="caution">
    <text evidence="11">The sequence shown here is derived from an EMBL/GenBank/DDBJ whole genome shotgun (WGS) entry which is preliminary data.</text>
</comment>
<evidence type="ECO:0000256" key="2">
    <source>
        <dbReference type="ARBA" id="ARBA00022448"/>
    </source>
</evidence>
<dbReference type="PANTHER" id="PTHR42711">
    <property type="entry name" value="ABC TRANSPORTER ATP-BINDING PROTEIN"/>
    <property type="match status" value="1"/>
</dbReference>
<keyword evidence="8" id="KW-0046">Antibiotic resistance</keyword>
<comment type="similarity">
    <text evidence="9">Belongs to the ABC transporter superfamily. Drug exporter-1 (DrugE1) (TC 3.A.1.105) family.</text>
</comment>
<evidence type="ECO:0000256" key="4">
    <source>
        <dbReference type="ARBA" id="ARBA00022741"/>
    </source>
</evidence>
<dbReference type="InterPro" id="IPR025302">
    <property type="entry name" value="DrrA1/2-like_C"/>
</dbReference>
<dbReference type="PROSITE" id="PS50893">
    <property type="entry name" value="ABC_TRANSPORTER_2"/>
    <property type="match status" value="1"/>
</dbReference>
<dbReference type="AlphaFoldDB" id="A0A3N4G247"/>
<feature type="domain" description="ABC transporter" evidence="10">
    <location>
        <begin position="9"/>
        <end position="239"/>
    </location>
</feature>
<dbReference type="RefSeq" id="WP_123932726.1">
    <property type="nucleotide sequence ID" value="NZ_JBPSDP010000014.1"/>
</dbReference>
<dbReference type="SMART" id="SM00382">
    <property type="entry name" value="AAA"/>
    <property type="match status" value="1"/>
</dbReference>
<comment type="subcellular location">
    <subcellularLocation>
        <location evidence="1">Cell membrane</location>
        <topology evidence="1">Peripheral membrane protein</topology>
        <orientation evidence="1">Cytoplasmic side</orientation>
    </subcellularLocation>
</comment>
<proteinExistence type="inferred from homology"/>
<keyword evidence="3" id="KW-1003">Cell membrane</keyword>
<dbReference type="GO" id="GO:1900753">
    <property type="term" value="P:doxorubicin transport"/>
    <property type="evidence" value="ECO:0007669"/>
    <property type="project" value="InterPro"/>
</dbReference>
<keyword evidence="6" id="KW-1278">Translocase</keyword>
<dbReference type="PROSITE" id="PS00211">
    <property type="entry name" value="ABC_TRANSPORTER_1"/>
    <property type="match status" value="1"/>
</dbReference>
<dbReference type="FunFam" id="3.40.50.300:FF:000589">
    <property type="entry name" value="ABC transporter, ATP-binding subunit"/>
    <property type="match status" value="1"/>
</dbReference>
<dbReference type="InterPro" id="IPR050763">
    <property type="entry name" value="ABC_transporter_ATP-binding"/>
</dbReference>
<dbReference type="InterPro" id="IPR003593">
    <property type="entry name" value="AAA+_ATPase"/>
</dbReference>
<dbReference type="GO" id="GO:0005886">
    <property type="term" value="C:plasma membrane"/>
    <property type="evidence" value="ECO:0007669"/>
    <property type="project" value="UniProtKB-SubCell"/>
</dbReference>
<dbReference type="GO" id="GO:0016887">
    <property type="term" value="F:ATP hydrolysis activity"/>
    <property type="evidence" value="ECO:0007669"/>
    <property type="project" value="InterPro"/>
</dbReference>
<dbReference type="GO" id="GO:0055085">
    <property type="term" value="P:transmembrane transport"/>
    <property type="evidence" value="ECO:0007669"/>
    <property type="project" value="UniProtKB-ARBA"/>
</dbReference>
<dbReference type="GO" id="GO:0043215">
    <property type="term" value="P:daunorubicin transport"/>
    <property type="evidence" value="ECO:0007669"/>
    <property type="project" value="InterPro"/>
</dbReference>
<reference evidence="11 12" key="1">
    <citation type="submission" date="2018-11" db="EMBL/GenBank/DDBJ databases">
        <title>Draft genome sequence of Gordonia sp. RS15-1S isolated from rice stems.</title>
        <authorList>
            <person name="Muangham S."/>
        </authorList>
    </citation>
    <scope>NUCLEOTIDE SEQUENCE [LARGE SCALE GENOMIC DNA]</scope>
    <source>
        <strain evidence="11 12">RS15-1S</strain>
    </source>
</reference>
<evidence type="ECO:0000259" key="10">
    <source>
        <dbReference type="PROSITE" id="PS50893"/>
    </source>
</evidence>
<dbReference type="InterPro" id="IPR017871">
    <property type="entry name" value="ABC_transporter-like_CS"/>
</dbReference>
<evidence type="ECO:0000256" key="5">
    <source>
        <dbReference type="ARBA" id="ARBA00022840"/>
    </source>
</evidence>
<keyword evidence="4" id="KW-0547">Nucleotide-binding</keyword>
<dbReference type="InterPro" id="IPR003439">
    <property type="entry name" value="ABC_transporter-like_ATP-bd"/>
</dbReference>
<dbReference type="GO" id="GO:0046677">
    <property type="term" value="P:response to antibiotic"/>
    <property type="evidence" value="ECO:0007669"/>
    <property type="project" value="UniProtKB-KW"/>
</dbReference>
<protein>
    <submittedName>
        <fullName evidence="11">ATP-binding cassette domain-containing protein</fullName>
    </submittedName>
</protein>
<accession>A0A3N4G247</accession>
<dbReference type="OrthoDB" id="9804819at2"/>
<dbReference type="Proteomes" id="UP000267536">
    <property type="component" value="Unassembled WGS sequence"/>
</dbReference>
<evidence type="ECO:0000313" key="11">
    <source>
        <dbReference type="EMBL" id="RPA57013.1"/>
    </source>
</evidence>
<gene>
    <name evidence="11" type="ORF">EF294_20065</name>
</gene>
<evidence type="ECO:0000256" key="7">
    <source>
        <dbReference type="ARBA" id="ARBA00023136"/>
    </source>
</evidence>
<organism evidence="11 12">
    <name type="scientific">Gordonia oryzae</name>
    <dbReference type="NCBI Taxonomy" id="2487349"/>
    <lineage>
        <taxon>Bacteria</taxon>
        <taxon>Bacillati</taxon>
        <taxon>Actinomycetota</taxon>
        <taxon>Actinomycetes</taxon>
        <taxon>Mycobacteriales</taxon>
        <taxon>Gordoniaceae</taxon>
        <taxon>Gordonia</taxon>
    </lineage>
</organism>
<sequence>MVVLPPTAIEAASLRKTFGRVTAVDEVSLSVPTGSVCGLLGTNGAGKTTTVRMLSTLLRPDGGSARIFGRDVATQGTAVRSLIALTGQYASLDEDLSAEENLRLFAELRGFSKARARSRADDLIGQFGLSHAASRAVSGYSGGMRRRLDLACSLITAPPLLFLDEPTTGLDPATRAQVWQAVRELVSGGTTVLLTTQYLDEADKLSDSIVVMDSGRVVAEGTADTLKERIGTKSLHVIITDPAQLSRAAGVLQHCLGTEVAQVSGEARLSASITDPGLAARAVADLEAASVGIVEFSVQRPTLDDVFFALIGDPATHDTAGNEISWPDAS</sequence>
<name>A0A3N4G247_9ACTN</name>
<keyword evidence="2" id="KW-0813">Transport</keyword>
<evidence type="ECO:0000256" key="1">
    <source>
        <dbReference type="ARBA" id="ARBA00004413"/>
    </source>
</evidence>
<evidence type="ECO:0000256" key="9">
    <source>
        <dbReference type="ARBA" id="ARBA00049985"/>
    </source>
</evidence>
<dbReference type="Pfam" id="PF00005">
    <property type="entry name" value="ABC_tran"/>
    <property type="match status" value="1"/>
</dbReference>
<evidence type="ECO:0000256" key="6">
    <source>
        <dbReference type="ARBA" id="ARBA00022967"/>
    </source>
</evidence>
<dbReference type="EMBL" id="RKMH01000020">
    <property type="protein sequence ID" value="RPA57013.1"/>
    <property type="molecule type" value="Genomic_DNA"/>
</dbReference>
<dbReference type="GO" id="GO:0005524">
    <property type="term" value="F:ATP binding"/>
    <property type="evidence" value="ECO:0007669"/>
    <property type="project" value="UniProtKB-KW"/>
</dbReference>
<dbReference type="SUPFAM" id="SSF52540">
    <property type="entry name" value="P-loop containing nucleoside triphosphate hydrolases"/>
    <property type="match status" value="1"/>
</dbReference>
<evidence type="ECO:0000313" key="12">
    <source>
        <dbReference type="Proteomes" id="UP000267536"/>
    </source>
</evidence>
<dbReference type="Pfam" id="PF13732">
    <property type="entry name" value="DrrA1-3_C"/>
    <property type="match status" value="1"/>
</dbReference>
<dbReference type="NCBIfam" id="TIGR01188">
    <property type="entry name" value="drrA"/>
    <property type="match status" value="1"/>
</dbReference>
<keyword evidence="12" id="KW-1185">Reference proteome</keyword>
<keyword evidence="5 11" id="KW-0067">ATP-binding</keyword>
<dbReference type="Gene3D" id="3.40.50.300">
    <property type="entry name" value="P-loop containing nucleotide triphosphate hydrolases"/>
    <property type="match status" value="1"/>
</dbReference>
<keyword evidence="7" id="KW-0472">Membrane</keyword>